<organism evidence="2 3">
    <name type="scientific">Scleroderma citrinum Foug A</name>
    <dbReference type="NCBI Taxonomy" id="1036808"/>
    <lineage>
        <taxon>Eukaryota</taxon>
        <taxon>Fungi</taxon>
        <taxon>Dikarya</taxon>
        <taxon>Basidiomycota</taxon>
        <taxon>Agaricomycotina</taxon>
        <taxon>Agaricomycetes</taxon>
        <taxon>Agaricomycetidae</taxon>
        <taxon>Boletales</taxon>
        <taxon>Sclerodermatineae</taxon>
        <taxon>Sclerodermataceae</taxon>
        <taxon>Scleroderma</taxon>
    </lineage>
</organism>
<keyword evidence="3" id="KW-1185">Reference proteome</keyword>
<accession>A0A0C3DPM2</accession>
<dbReference type="STRING" id="1036808.A0A0C3DPM2"/>
<dbReference type="AlphaFoldDB" id="A0A0C3DPM2"/>
<name>A0A0C3DPM2_9AGAM</name>
<gene>
    <name evidence="2" type="ORF">SCLCIDRAFT_28299</name>
</gene>
<proteinExistence type="predicted"/>
<dbReference type="OrthoDB" id="3270333at2759"/>
<dbReference type="SUPFAM" id="SSF56672">
    <property type="entry name" value="DNA/RNA polymerases"/>
    <property type="match status" value="1"/>
</dbReference>
<evidence type="ECO:0000259" key="1">
    <source>
        <dbReference type="Pfam" id="PF07727"/>
    </source>
</evidence>
<dbReference type="Pfam" id="PF07727">
    <property type="entry name" value="RVT_2"/>
    <property type="match status" value="1"/>
</dbReference>
<reference evidence="3" key="2">
    <citation type="submission" date="2015-01" db="EMBL/GenBank/DDBJ databases">
        <title>Evolutionary Origins and Diversification of the Mycorrhizal Mutualists.</title>
        <authorList>
            <consortium name="DOE Joint Genome Institute"/>
            <consortium name="Mycorrhizal Genomics Consortium"/>
            <person name="Kohler A."/>
            <person name="Kuo A."/>
            <person name="Nagy L.G."/>
            <person name="Floudas D."/>
            <person name="Copeland A."/>
            <person name="Barry K.W."/>
            <person name="Cichocki N."/>
            <person name="Veneault-Fourrey C."/>
            <person name="LaButti K."/>
            <person name="Lindquist E.A."/>
            <person name="Lipzen A."/>
            <person name="Lundell T."/>
            <person name="Morin E."/>
            <person name="Murat C."/>
            <person name="Riley R."/>
            <person name="Ohm R."/>
            <person name="Sun H."/>
            <person name="Tunlid A."/>
            <person name="Henrissat B."/>
            <person name="Grigoriev I.V."/>
            <person name="Hibbett D.S."/>
            <person name="Martin F."/>
        </authorList>
    </citation>
    <scope>NUCLEOTIDE SEQUENCE [LARGE SCALE GENOMIC DNA]</scope>
    <source>
        <strain evidence="3">Foug A</strain>
    </source>
</reference>
<evidence type="ECO:0000313" key="2">
    <source>
        <dbReference type="EMBL" id="KIM58134.1"/>
    </source>
</evidence>
<sequence>MVNLPQRPQHNCRVPLRPGNVYGEHRHPVEQLQDIESASHWRETVGEASRPPQTDTLDHIPGGFPNTSATPSEEDVQKMCEEGGVNLVRYLMGKALTTQDPQTENVRNWSYKDIARLPQAEQKLWRLACQEELDMLHKCKVFELVDHGHKKACLVAKGFSQVEGLDFDQVFSPVVCFETVRLMLALAALENWYITGLDVQSTYLYGKLDEEIYMEQPEGFAAPGQERKVLRLWCALYGLKQAGLAWWCTLNESLKELGFERLKSEAGIFFYKKKGTNVVVGIIYIDDALFCGPNKAVVDSIKAQFMHKWECRDLGEPKEFLRMHITHKGCTIHLDQCAYLQKVIERCSMLNASPQAPHFRLATMLPGTQSPLMRNSAPISRR</sequence>
<protein>
    <recommendedName>
        <fullName evidence="1">Reverse transcriptase Ty1/copia-type domain-containing protein</fullName>
    </recommendedName>
</protein>
<dbReference type="HOGENOM" id="CLU_723928_0_0_1"/>
<dbReference type="Proteomes" id="UP000053989">
    <property type="component" value="Unassembled WGS sequence"/>
</dbReference>
<evidence type="ECO:0000313" key="3">
    <source>
        <dbReference type="Proteomes" id="UP000053989"/>
    </source>
</evidence>
<dbReference type="InterPro" id="IPR013103">
    <property type="entry name" value="RVT_2"/>
</dbReference>
<dbReference type="InterPro" id="IPR043502">
    <property type="entry name" value="DNA/RNA_pol_sf"/>
</dbReference>
<reference evidence="2 3" key="1">
    <citation type="submission" date="2014-04" db="EMBL/GenBank/DDBJ databases">
        <authorList>
            <consortium name="DOE Joint Genome Institute"/>
            <person name="Kuo A."/>
            <person name="Kohler A."/>
            <person name="Nagy L.G."/>
            <person name="Floudas D."/>
            <person name="Copeland A."/>
            <person name="Barry K.W."/>
            <person name="Cichocki N."/>
            <person name="Veneault-Fourrey C."/>
            <person name="LaButti K."/>
            <person name="Lindquist E.A."/>
            <person name="Lipzen A."/>
            <person name="Lundell T."/>
            <person name="Morin E."/>
            <person name="Murat C."/>
            <person name="Sun H."/>
            <person name="Tunlid A."/>
            <person name="Henrissat B."/>
            <person name="Grigoriev I.V."/>
            <person name="Hibbett D.S."/>
            <person name="Martin F."/>
            <person name="Nordberg H.P."/>
            <person name="Cantor M.N."/>
            <person name="Hua S.X."/>
        </authorList>
    </citation>
    <scope>NUCLEOTIDE SEQUENCE [LARGE SCALE GENOMIC DNA]</scope>
    <source>
        <strain evidence="2 3">Foug A</strain>
    </source>
</reference>
<dbReference type="InParanoid" id="A0A0C3DPM2"/>
<feature type="domain" description="Reverse transcriptase Ty1/copia-type" evidence="1">
    <location>
        <begin position="137"/>
        <end position="355"/>
    </location>
</feature>
<dbReference type="EMBL" id="KN822090">
    <property type="protein sequence ID" value="KIM58134.1"/>
    <property type="molecule type" value="Genomic_DNA"/>
</dbReference>